<dbReference type="InterPro" id="IPR011991">
    <property type="entry name" value="ArsR-like_HTH"/>
</dbReference>
<dbReference type="SUPFAM" id="SSF46785">
    <property type="entry name" value="Winged helix' DNA-binding domain"/>
    <property type="match status" value="1"/>
</dbReference>
<dbReference type="RefSeq" id="WP_046529276.1">
    <property type="nucleotide sequence ID" value="NZ_CP194061.1"/>
</dbReference>
<dbReference type="Gene3D" id="1.10.10.10">
    <property type="entry name" value="Winged helix-like DNA-binding domain superfamily/Winged helix DNA-binding domain"/>
    <property type="match status" value="1"/>
</dbReference>
<dbReference type="InterPro" id="IPR051081">
    <property type="entry name" value="HTH_MetalResp_TranReg"/>
</dbReference>
<organism evidence="6 7">
    <name type="scientific">Cellulomonas iranensis</name>
    <dbReference type="NCBI Taxonomy" id="76862"/>
    <lineage>
        <taxon>Bacteria</taxon>
        <taxon>Bacillati</taxon>
        <taxon>Actinomycetota</taxon>
        <taxon>Actinomycetes</taxon>
        <taxon>Micrococcales</taxon>
        <taxon>Cellulomonadaceae</taxon>
        <taxon>Cellulomonas</taxon>
    </lineage>
</organism>
<gene>
    <name evidence="6" type="ORF">JO380_002201</name>
</gene>
<dbReference type="PANTHER" id="PTHR33154">
    <property type="entry name" value="TRANSCRIPTIONAL REGULATOR, ARSR FAMILY"/>
    <property type="match status" value="1"/>
</dbReference>
<evidence type="ECO:0000256" key="1">
    <source>
        <dbReference type="ARBA" id="ARBA00023015"/>
    </source>
</evidence>
<dbReference type="PROSITE" id="PS50987">
    <property type="entry name" value="HTH_ARSR_2"/>
    <property type="match status" value="1"/>
</dbReference>
<accession>A0ABU0GKD5</accession>
<dbReference type="Proteomes" id="UP001240250">
    <property type="component" value="Unassembled WGS sequence"/>
</dbReference>
<dbReference type="NCBIfam" id="NF033788">
    <property type="entry name" value="HTH_metalloreg"/>
    <property type="match status" value="1"/>
</dbReference>
<dbReference type="Pfam" id="PF12840">
    <property type="entry name" value="HTH_20"/>
    <property type="match status" value="1"/>
</dbReference>
<dbReference type="CDD" id="cd00090">
    <property type="entry name" value="HTH_ARSR"/>
    <property type="match status" value="1"/>
</dbReference>
<reference evidence="6 7" key="1">
    <citation type="submission" date="2023-07" db="EMBL/GenBank/DDBJ databases">
        <title>Sequencing the genomes of 1000 actinobacteria strains.</title>
        <authorList>
            <person name="Klenk H.-P."/>
        </authorList>
    </citation>
    <scope>NUCLEOTIDE SEQUENCE [LARGE SCALE GENOMIC DNA]</scope>
    <source>
        <strain evidence="6 7">DSM 14785</strain>
    </source>
</reference>
<name>A0ABU0GKD5_9CELL</name>
<evidence type="ECO:0000313" key="7">
    <source>
        <dbReference type="Proteomes" id="UP001240250"/>
    </source>
</evidence>
<evidence type="ECO:0000256" key="3">
    <source>
        <dbReference type="ARBA" id="ARBA00023163"/>
    </source>
</evidence>
<dbReference type="EMBL" id="JAUSVM010000001">
    <property type="protein sequence ID" value="MDQ0425820.1"/>
    <property type="molecule type" value="Genomic_DNA"/>
</dbReference>
<keyword evidence="2 6" id="KW-0238">DNA-binding</keyword>
<sequence>MTRNNEGRAGGVFDALAHPTRREILRYLRTRDYVRAGALGDALGVVPSTLSGHLRVLRDAGLVESRRRGTEIQYRVQLTLLDEAILLLQGLRSGTHDPAGPAADAAPTDAAPTAPPEEAP</sequence>
<protein>
    <submittedName>
        <fullName evidence="6">DNA-binding transcriptional ArsR family regulator</fullName>
    </submittedName>
</protein>
<dbReference type="InterPro" id="IPR036390">
    <property type="entry name" value="WH_DNA-bd_sf"/>
</dbReference>
<comment type="caution">
    <text evidence="6">The sequence shown here is derived from an EMBL/GenBank/DDBJ whole genome shotgun (WGS) entry which is preliminary data.</text>
</comment>
<proteinExistence type="predicted"/>
<evidence type="ECO:0000256" key="2">
    <source>
        <dbReference type="ARBA" id="ARBA00023125"/>
    </source>
</evidence>
<keyword evidence="3" id="KW-0804">Transcription</keyword>
<evidence type="ECO:0000256" key="4">
    <source>
        <dbReference type="SAM" id="MobiDB-lite"/>
    </source>
</evidence>
<feature type="region of interest" description="Disordered" evidence="4">
    <location>
        <begin position="92"/>
        <end position="120"/>
    </location>
</feature>
<dbReference type="InterPro" id="IPR036388">
    <property type="entry name" value="WH-like_DNA-bd_sf"/>
</dbReference>
<feature type="domain" description="HTH arsR-type" evidence="5">
    <location>
        <begin position="1"/>
        <end position="96"/>
    </location>
</feature>
<feature type="compositionally biased region" description="Low complexity" evidence="4">
    <location>
        <begin position="98"/>
        <end position="112"/>
    </location>
</feature>
<dbReference type="PRINTS" id="PR00778">
    <property type="entry name" value="HTHARSR"/>
</dbReference>
<keyword evidence="7" id="KW-1185">Reference proteome</keyword>
<evidence type="ECO:0000313" key="6">
    <source>
        <dbReference type="EMBL" id="MDQ0425820.1"/>
    </source>
</evidence>
<keyword evidence="1" id="KW-0805">Transcription regulation</keyword>
<dbReference type="InterPro" id="IPR001845">
    <property type="entry name" value="HTH_ArsR_DNA-bd_dom"/>
</dbReference>
<dbReference type="SMART" id="SM00418">
    <property type="entry name" value="HTH_ARSR"/>
    <property type="match status" value="1"/>
</dbReference>
<evidence type="ECO:0000259" key="5">
    <source>
        <dbReference type="PROSITE" id="PS50987"/>
    </source>
</evidence>
<dbReference type="PANTHER" id="PTHR33154:SF33">
    <property type="entry name" value="TRANSCRIPTIONAL REPRESSOR SDPR"/>
    <property type="match status" value="1"/>
</dbReference>
<dbReference type="GO" id="GO:0003677">
    <property type="term" value="F:DNA binding"/>
    <property type="evidence" value="ECO:0007669"/>
    <property type="project" value="UniProtKB-KW"/>
</dbReference>